<dbReference type="PIRSF" id="PIRSF005578">
    <property type="entry name" value="TlyA"/>
    <property type="match status" value="1"/>
</dbReference>
<feature type="domain" description="Ribosomal RNA methyltransferase FtsJ" evidence="4">
    <location>
        <begin position="63"/>
        <end position="251"/>
    </location>
</feature>
<gene>
    <name evidence="5" type="ORF">WNY58_06265</name>
</gene>
<dbReference type="GO" id="GO:0008168">
    <property type="term" value="F:methyltransferase activity"/>
    <property type="evidence" value="ECO:0007669"/>
    <property type="project" value="UniProtKB-KW"/>
</dbReference>
<dbReference type="PANTHER" id="PTHR32319:SF0">
    <property type="entry name" value="BACTERIAL HEMOLYSIN-LIKE PROTEIN"/>
    <property type="match status" value="1"/>
</dbReference>
<evidence type="ECO:0000259" key="4">
    <source>
        <dbReference type="Pfam" id="PF01728"/>
    </source>
</evidence>
<comment type="similarity">
    <text evidence="2">Belongs to the TlyA family.</text>
</comment>
<organism evidence="5 6">
    <name type="scientific">Neptuniibacter pectenicola</name>
    <dbReference type="NCBI Taxonomy" id="1806669"/>
    <lineage>
        <taxon>Bacteria</taxon>
        <taxon>Pseudomonadati</taxon>
        <taxon>Pseudomonadota</taxon>
        <taxon>Gammaproteobacteria</taxon>
        <taxon>Oceanospirillales</taxon>
        <taxon>Oceanospirillaceae</taxon>
        <taxon>Neptuniibacter</taxon>
    </lineage>
</organism>
<keyword evidence="6" id="KW-1185">Reference proteome</keyword>
<evidence type="ECO:0000256" key="2">
    <source>
        <dbReference type="ARBA" id="ARBA00029460"/>
    </source>
</evidence>
<dbReference type="InterPro" id="IPR002877">
    <property type="entry name" value="RNA_MeTrfase_FtsJ_dom"/>
</dbReference>
<comment type="caution">
    <text evidence="5">The sequence shown here is derived from an EMBL/GenBank/DDBJ whole genome shotgun (WGS) entry which is preliminary data.</text>
</comment>
<dbReference type="InterPro" id="IPR047048">
    <property type="entry name" value="TlyA"/>
</dbReference>
<dbReference type="InterPro" id="IPR036986">
    <property type="entry name" value="S4_RNA-bd_sf"/>
</dbReference>
<evidence type="ECO:0000313" key="5">
    <source>
        <dbReference type="EMBL" id="MEM5535992.1"/>
    </source>
</evidence>
<dbReference type="GO" id="GO:0032259">
    <property type="term" value="P:methylation"/>
    <property type="evidence" value="ECO:0007669"/>
    <property type="project" value="UniProtKB-KW"/>
</dbReference>
<evidence type="ECO:0000256" key="1">
    <source>
        <dbReference type="ARBA" id="ARBA00022884"/>
    </source>
</evidence>
<dbReference type="CDD" id="cd00165">
    <property type="entry name" value="S4"/>
    <property type="match status" value="1"/>
</dbReference>
<dbReference type="Gene3D" id="3.10.290.10">
    <property type="entry name" value="RNA-binding S4 domain"/>
    <property type="match status" value="1"/>
</dbReference>
<dbReference type="PANTHER" id="PTHR32319">
    <property type="entry name" value="BACTERIAL HEMOLYSIN-LIKE PROTEIN"/>
    <property type="match status" value="1"/>
</dbReference>
<proteinExistence type="inferred from homology"/>
<accession>A0ABU9TRZ8</accession>
<keyword evidence="5" id="KW-0489">Methyltransferase</keyword>
<dbReference type="Gene3D" id="3.40.50.150">
    <property type="entry name" value="Vaccinia Virus protein VP39"/>
    <property type="match status" value="1"/>
</dbReference>
<protein>
    <submittedName>
        <fullName evidence="5">TlyA family RNA methyltransferase</fullName>
    </submittedName>
</protein>
<name>A0ABU9TRZ8_9GAMM</name>
<dbReference type="RefSeq" id="WP_342854042.1">
    <property type="nucleotide sequence ID" value="NZ_JBBMRA010000004.1"/>
</dbReference>
<dbReference type="EMBL" id="JBBMRA010000004">
    <property type="protein sequence ID" value="MEM5535992.1"/>
    <property type="molecule type" value="Genomic_DNA"/>
</dbReference>
<evidence type="ECO:0000313" key="6">
    <source>
        <dbReference type="Proteomes" id="UP001449225"/>
    </source>
</evidence>
<dbReference type="SUPFAM" id="SSF53335">
    <property type="entry name" value="S-adenosyl-L-methionine-dependent methyltransferases"/>
    <property type="match status" value="1"/>
</dbReference>
<evidence type="ECO:0000256" key="3">
    <source>
        <dbReference type="PROSITE-ProRule" id="PRU00182"/>
    </source>
</evidence>
<keyword evidence="1 3" id="KW-0694">RNA-binding</keyword>
<dbReference type="InterPro" id="IPR004538">
    <property type="entry name" value="Hemolysin_A/TlyA"/>
</dbReference>
<dbReference type="InterPro" id="IPR029063">
    <property type="entry name" value="SAM-dependent_MTases_sf"/>
</dbReference>
<dbReference type="Proteomes" id="UP001449225">
    <property type="component" value="Unassembled WGS sequence"/>
</dbReference>
<dbReference type="Pfam" id="PF01728">
    <property type="entry name" value="FtsJ"/>
    <property type="match status" value="1"/>
</dbReference>
<reference evidence="5 6" key="1">
    <citation type="submission" date="2024-03" db="EMBL/GenBank/DDBJ databases">
        <title>Community enrichment and isolation of bacterial strains for fucoidan degradation.</title>
        <authorList>
            <person name="Sichert A."/>
        </authorList>
    </citation>
    <scope>NUCLEOTIDE SEQUENCE [LARGE SCALE GENOMIC DNA]</scope>
    <source>
        <strain evidence="5 6">AS76</strain>
    </source>
</reference>
<dbReference type="PROSITE" id="PS50889">
    <property type="entry name" value="S4"/>
    <property type="match status" value="1"/>
</dbReference>
<sequence>MQRVDLLLVNNALASTRTHAQRLIKNSKVTAFYKGGWHLITKPGLKLEDDTEFKIEADEADRFVSRGAFKLLAALEKQHVSVKDAIAIDIGQSTGGFSDCLIQAGARCVVGIEVGHSQLAKKLADDSRVICYEGINARELPSEMLLKHTLEGKGFDIAVMDVSFISQLKILPSLAPLIKENGYLISLVKPQFEVGKAGVGRGGIVRDERLYPQVKSNMSDCCADLGLTLCDYFESPIKGGDGNTEFLLIAKKSTP</sequence>
<keyword evidence="5" id="KW-0808">Transferase</keyword>